<gene>
    <name evidence="5" type="ORF">GRI39_06550</name>
</gene>
<evidence type="ECO:0000256" key="1">
    <source>
        <dbReference type="ARBA" id="ARBA00004370"/>
    </source>
</evidence>
<sequence length="715" mass="77303">MMLPAVVHAQSLEDLIPDSAVANPDGWAQQGVPSDQQVTPSIVPATPDGAAADVTVPAQVPNPPSVDNLTELDQETPLDNMPLVTVEWPDENEPVMIAPLAPDTDIQFVELERNSPTPRSRDIEKISNELTLAFLTNDKEAFPEKNAFVSRFKSLSTIVDLDDGDSVGKLAAQANKDEEMLQRLLRIYGYYNAQVMSTAGDGAAGGQTADPSVRFNIIPGKQYVYGTIDLAQLEQTGSDYKTLRSKFAIEPGDPVLQDKIVDEVANLGTALGESGYAFADVGAPELLIDHEREQGDLTVPVEPKGKYVFGHVTSDMPDFMSGTHLEKIARFNAGDLYQTSDQEDLRSAIQATGLVSTIDIKKVETSPPQGDQPGTVDLAVSMTKAPLRTVAGSIGYGTGEGARIEASWEHRNLFPPEGMFKVRGIGGTQEQLLGVTFRRNNVTGRDRILTLDAYATTVNRDAYYARTATIQGTFERVSTILFQKKFSYSIGLQLIGTQERESSTDEIKLPRETYYIAAVPLYGQMDTSNDLLDPDRGFRLAARISPEVSRTHGAQSFYSRNQFDASYYKRITGSVVLAGRVRFGFIPGASLDKIAPSRRLYAGGGGSVRGYGYQAIGPRNAAGEAAGGRSLTELSMEARIRTGFMDGAVSIVPFIDAGAVDRSSTPEFDDIKFGAGIGIRYHTSFGPIRVDFGVPLNPEPSDAPVGVYVALGQAF</sequence>
<accession>A0A845A9L2</accession>
<dbReference type="GO" id="GO:0019867">
    <property type="term" value="C:outer membrane"/>
    <property type="evidence" value="ECO:0007669"/>
    <property type="project" value="InterPro"/>
</dbReference>
<evidence type="ECO:0000259" key="4">
    <source>
        <dbReference type="Pfam" id="PF01103"/>
    </source>
</evidence>
<evidence type="ECO:0000256" key="3">
    <source>
        <dbReference type="ARBA" id="ARBA00023136"/>
    </source>
</evidence>
<reference evidence="5 6" key="1">
    <citation type="submission" date="2019-12" db="EMBL/GenBank/DDBJ databases">
        <title>Genomic-based taxomic classification of the family Erythrobacteraceae.</title>
        <authorList>
            <person name="Xu L."/>
        </authorList>
    </citation>
    <scope>NUCLEOTIDE SEQUENCE [LARGE SCALE GENOMIC DNA]</scope>
    <source>
        <strain evidence="5 6">DSM 18604</strain>
    </source>
</reference>
<dbReference type="InterPro" id="IPR000184">
    <property type="entry name" value="Bac_surfAg_D15"/>
</dbReference>
<dbReference type="OrthoDB" id="9769707at2"/>
<keyword evidence="2" id="KW-0812">Transmembrane</keyword>
<protein>
    <submittedName>
        <fullName evidence="5">BamA/TamA family outer membrane protein</fullName>
    </submittedName>
</protein>
<dbReference type="Proteomes" id="UP000460561">
    <property type="component" value="Unassembled WGS sequence"/>
</dbReference>
<keyword evidence="6" id="KW-1185">Reference proteome</keyword>
<dbReference type="Gene3D" id="2.40.160.50">
    <property type="entry name" value="membrane protein fhac: a member of the omp85/tpsb transporter family"/>
    <property type="match status" value="1"/>
</dbReference>
<dbReference type="AlphaFoldDB" id="A0A845A9L2"/>
<dbReference type="InterPro" id="IPR039910">
    <property type="entry name" value="D15-like"/>
</dbReference>
<organism evidence="5 6">
    <name type="scientific">Altericroceibacterium indicum</name>
    <dbReference type="NCBI Taxonomy" id="374177"/>
    <lineage>
        <taxon>Bacteria</taxon>
        <taxon>Pseudomonadati</taxon>
        <taxon>Pseudomonadota</taxon>
        <taxon>Alphaproteobacteria</taxon>
        <taxon>Sphingomonadales</taxon>
        <taxon>Erythrobacteraceae</taxon>
        <taxon>Altericroceibacterium</taxon>
    </lineage>
</organism>
<comment type="subcellular location">
    <subcellularLocation>
        <location evidence="1">Membrane</location>
    </subcellularLocation>
</comment>
<keyword evidence="2" id="KW-1134">Transmembrane beta strand</keyword>
<evidence type="ECO:0000313" key="6">
    <source>
        <dbReference type="Proteomes" id="UP000460561"/>
    </source>
</evidence>
<dbReference type="Pfam" id="PF01103">
    <property type="entry name" value="Omp85"/>
    <property type="match status" value="1"/>
</dbReference>
<evidence type="ECO:0000256" key="2">
    <source>
        <dbReference type="ARBA" id="ARBA00022452"/>
    </source>
</evidence>
<evidence type="ECO:0000313" key="5">
    <source>
        <dbReference type="EMBL" id="MXP25701.1"/>
    </source>
</evidence>
<dbReference type="Gene3D" id="3.10.20.310">
    <property type="entry name" value="membrane protein fhac"/>
    <property type="match status" value="2"/>
</dbReference>
<proteinExistence type="predicted"/>
<dbReference type="PANTHER" id="PTHR12815:SF42">
    <property type="entry name" value="BACTERIAL SURFACE ANTIGEN (D15) DOMAIN-CONTAINING PROTEIN"/>
    <property type="match status" value="1"/>
</dbReference>
<keyword evidence="3" id="KW-0472">Membrane</keyword>
<comment type="caution">
    <text evidence="5">The sequence shown here is derived from an EMBL/GenBank/DDBJ whole genome shotgun (WGS) entry which is preliminary data.</text>
</comment>
<name>A0A845A9L2_9SPHN</name>
<feature type="domain" description="Bacterial surface antigen (D15)" evidence="4">
    <location>
        <begin position="397"/>
        <end position="715"/>
    </location>
</feature>
<dbReference type="EMBL" id="WTYQ01000002">
    <property type="protein sequence ID" value="MXP25701.1"/>
    <property type="molecule type" value="Genomic_DNA"/>
</dbReference>
<dbReference type="PANTHER" id="PTHR12815">
    <property type="entry name" value="SORTING AND ASSEMBLY MACHINERY SAMM50 PROTEIN FAMILY MEMBER"/>
    <property type="match status" value="1"/>
</dbReference>